<dbReference type="PROSITE" id="PS00983">
    <property type="entry name" value="LY6_UPAR"/>
    <property type="match status" value="1"/>
</dbReference>
<accession>K1P696</accession>
<evidence type="ECO:0000256" key="1">
    <source>
        <dbReference type="ARBA" id="ARBA00022729"/>
    </source>
</evidence>
<evidence type="ECO:0000259" key="2">
    <source>
        <dbReference type="Pfam" id="PF00087"/>
    </source>
</evidence>
<name>K1P696_MAGGI</name>
<dbReference type="Pfam" id="PF00087">
    <property type="entry name" value="Toxin_TOLIP"/>
    <property type="match status" value="1"/>
</dbReference>
<dbReference type="InterPro" id="IPR045860">
    <property type="entry name" value="Snake_toxin-like_sf"/>
</dbReference>
<dbReference type="InterPro" id="IPR036383">
    <property type="entry name" value="TSP1_rpt_sf"/>
</dbReference>
<dbReference type="SMART" id="SM00209">
    <property type="entry name" value="TSP1"/>
    <property type="match status" value="1"/>
</dbReference>
<dbReference type="AlphaFoldDB" id="K1P696"/>
<sequence>MRCYYCKGKKNSDCTKTETCKKDELSCETKIKRNGADIEKKCKKTKDCKPKCDKKDHDCTLCCTGDLCNKDQGYAEFKNWGAWSACSKACGGGKRSRNRECASTGDIPCSDDTTEEEDCNTNACATNGQKCYPS</sequence>
<dbReference type="Gene3D" id="2.20.100.10">
    <property type="entry name" value="Thrombospondin type-1 (TSP1) repeat"/>
    <property type="match status" value="1"/>
</dbReference>
<dbReference type="SUPFAM" id="SSF57302">
    <property type="entry name" value="Snake toxin-like"/>
    <property type="match status" value="1"/>
</dbReference>
<dbReference type="PROSITE" id="PS50092">
    <property type="entry name" value="TSP1"/>
    <property type="match status" value="1"/>
</dbReference>
<dbReference type="SUPFAM" id="SSF82895">
    <property type="entry name" value="TSP-1 type 1 repeat"/>
    <property type="match status" value="1"/>
</dbReference>
<dbReference type="InterPro" id="IPR000884">
    <property type="entry name" value="TSP1_rpt"/>
</dbReference>
<protein>
    <submittedName>
        <fullName evidence="3">Hemicentin-1</fullName>
    </submittedName>
</protein>
<dbReference type="Pfam" id="PF00090">
    <property type="entry name" value="TSP_1"/>
    <property type="match status" value="1"/>
</dbReference>
<organism evidence="3">
    <name type="scientific">Magallana gigas</name>
    <name type="common">Pacific oyster</name>
    <name type="synonym">Crassostrea gigas</name>
    <dbReference type="NCBI Taxonomy" id="29159"/>
    <lineage>
        <taxon>Eukaryota</taxon>
        <taxon>Metazoa</taxon>
        <taxon>Spiralia</taxon>
        <taxon>Lophotrochozoa</taxon>
        <taxon>Mollusca</taxon>
        <taxon>Bivalvia</taxon>
        <taxon>Autobranchia</taxon>
        <taxon>Pteriomorphia</taxon>
        <taxon>Ostreida</taxon>
        <taxon>Ostreoidea</taxon>
        <taxon>Ostreidae</taxon>
        <taxon>Magallana</taxon>
    </lineage>
</organism>
<dbReference type="HOGENOM" id="CLU_1898257_0_0_1"/>
<dbReference type="InterPro" id="IPR035076">
    <property type="entry name" value="Toxin/TOLIP"/>
</dbReference>
<feature type="domain" description="Snake toxin/toxin-like" evidence="2">
    <location>
        <begin position="1"/>
        <end position="69"/>
    </location>
</feature>
<keyword evidence="1" id="KW-0732">Signal</keyword>
<dbReference type="EMBL" id="JH823212">
    <property type="protein sequence ID" value="EKC19067.1"/>
    <property type="molecule type" value="Genomic_DNA"/>
</dbReference>
<gene>
    <name evidence="3" type="ORF">CGI_10009790</name>
</gene>
<evidence type="ECO:0000313" key="3">
    <source>
        <dbReference type="EMBL" id="EKC19067.1"/>
    </source>
</evidence>
<reference evidence="3" key="1">
    <citation type="journal article" date="2012" name="Nature">
        <title>The oyster genome reveals stress adaptation and complexity of shell formation.</title>
        <authorList>
            <person name="Zhang G."/>
            <person name="Fang X."/>
            <person name="Guo X."/>
            <person name="Li L."/>
            <person name="Luo R."/>
            <person name="Xu F."/>
            <person name="Yang P."/>
            <person name="Zhang L."/>
            <person name="Wang X."/>
            <person name="Qi H."/>
            <person name="Xiong Z."/>
            <person name="Que H."/>
            <person name="Xie Y."/>
            <person name="Holland P.W."/>
            <person name="Paps J."/>
            <person name="Zhu Y."/>
            <person name="Wu F."/>
            <person name="Chen Y."/>
            <person name="Wang J."/>
            <person name="Peng C."/>
            <person name="Meng J."/>
            <person name="Yang L."/>
            <person name="Liu J."/>
            <person name="Wen B."/>
            <person name="Zhang N."/>
            <person name="Huang Z."/>
            <person name="Zhu Q."/>
            <person name="Feng Y."/>
            <person name="Mount A."/>
            <person name="Hedgecock D."/>
            <person name="Xu Z."/>
            <person name="Liu Y."/>
            <person name="Domazet-Loso T."/>
            <person name="Du Y."/>
            <person name="Sun X."/>
            <person name="Zhang S."/>
            <person name="Liu B."/>
            <person name="Cheng P."/>
            <person name="Jiang X."/>
            <person name="Li J."/>
            <person name="Fan D."/>
            <person name="Wang W."/>
            <person name="Fu W."/>
            <person name="Wang T."/>
            <person name="Wang B."/>
            <person name="Zhang J."/>
            <person name="Peng Z."/>
            <person name="Li Y."/>
            <person name="Li N."/>
            <person name="Wang J."/>
            <person name="Chen M."/>
            <person name="He Y."/>
            <person name="Tan F."/>
            <person name="Song X."/>
            <person name="Zheng Q."/>
            <person name="Huang R."/>
            <person name="Yang H."/>
            <person name="Du X."/>
            <person name="Chen L."/>
            <person name="Yang M."/>
            <person name="Gaffney P.M."/>
            <person name="Wang S."/>
            <person name="Luo L."/>
            <person name="She Z."/>
            <person name="Ming Y."/>
            <person name="Huang W."/>
            <person name="Zhang S."/>
            <person name="Huang B."/>
            <person name="Zhang Y."/>
            <person name="Qu T."/>
            <person name="Ni P."/>
            <person name="Miao G."/>
            <person name="Wang J."/>
            <person name="Wang Q."/>
            <person name="Steinberg C.E."/>
            <person name="Wang H."/>
            <person name="Li N."/>
            <person name="Qian L."/>
            <person name="Zhang G."/>
            <person name="Li Y."/>
            <person name="Yang H."/>
            <person name="Liu X."/>
            <person name="Wang J."/>
            <person name="Yin Y."/>
            <person name="Wang J."/>
        </authorList>
    </citation>
    <scope>NUCLEOTIDE SEQUENCE [LARGE SCALE GENOMIC DNA]</scope>
    <source>
        <strain evidence="3">05x7-T-G4-1.051#20</strain>
    </source>
</reference>
<dbReference type="InParanoid" id="K1P696"/>
<proteinExistence type="predicted"/>
<dbReference type="InterPro" id="IPR018363">
    <property type="entry name" value="CD59_antigen_CS"/>
</dbReference>
<dbReference type="Gene3D" id="2.10.60.10">
    <property type="entry name" value="CD59"/>
    <property type="match status" value="1"/>
</dbReference>